<keyword evidence="3" id="KW-1185">Reference proteome</keyword>
<sequence length="232" mass="24578">MNPPALPASSEPPIEAVIFDLGGVVLTSPFEAFARYEVRLGLPEGFIRRLNMDNHDDNAWARLERGELDEAGFAQVFESEARAAGGALDGRAILGMLVGEVRPQMATEVFRLLEEGYGVAFLTNNGVPFSEVSDVLPDGLAELLGAVDAVIESAVLGMRKPEAAFYRVALGALGVEADRTAFLDDLGVNLKPARAMGMTTIKVDDPQVALSELSAALTARPRHGPPPPPATG</sequence>
<dbReference type="SFLD" id="SFLDS00003">
    <property type="entry name" value="Haloacid_Dehalogenase"/>
    <property type="match status" value="1"/>
</dbReference>
<dbReference type="Gene3D" id="1.10.150.240">
    <property type="entry name" value="Putative phosphatase, domain 2"/>
    <property type="match status" value="1"/>
</dbReference>
<dbReference type="InterPro" id="IPR052898">
    <property type="entry name" value="ACAD10-like"/>
</dbReference>
<evidence type="ECO:0000313" key="2">
    <source>
        <dbReference type="EMBL" id="CCM62084.1"/>
    </source>
</evidence>
<dbReference type="PANTHER" id="PTHR47829">
    <property type="entry name" value="HYDROLASE, PUTATIVE (AFU_ORTHOLOGUE AFUA_1G12880)-RELATED"/>
    <property type="match status" value="1"/>
</dbReference>
<gene>
    <name evidence="2" type="ORF">BN381_10315</name>
</gene>
<accession>R4YVN0</accession>
<proteinExistence type="predicted"/>
<keyword evidence="1" id="KW-0007">Acetylation</keyword>
<dbReference type="NCBIfam" id="TIGR02247">
    <property type="entry name" value="HAD-1A3-hyp"/>
    <property type="match status" value="1"/>
</dbReference>
<name>R4YVN0_9ACTN</name>
<organism evidence="2 3">
    <name type="scientific">Candidatus Neomicrothrix parvicella RN1</name>
    <dbReference type="NCBI Taxonomy" id="1229780"/>
    <lineage>
        <taxon>Bacteria</taxon>
        <taxon>Bacillati</taxon>
        <taxon>Actinomycetota</taxon>
        <taxon>Acidimicrobiia</taxon>
        <taxon>Acidimicrobiales</taxon>
        <taxon>Microthrixaceae</taxon>
        <taxon>Candidatus Neomicrothrix</taxon>
    </lineage>
</organism>
<dbReference type="SFLD" id="SFLDG01129">
    <property type="entry name" value="C1.5:_HAD__Beta-PGM__Phosphata"/>
    <property type="match status" value="1"/>
</dbReference>
<dbReference type="RefSeq" id="WP_012223143.1">
    <property type="nucleotide sequence ID" value="NZ_HG422565.1"/>
</dbReference>
<dbReference type="Pfam" id="PF00702">
    <property type="entry name" value="Hydrolase"/>
    <property type="match status" value="1"/>
</dbReference>
<dbReference type="GO" id="GO:0016787">
    <property type="term" value="F:hydrolase activity"/>
    <property type="evidence" value="ECO:0007669"/>
    <property type="project" value="UniProtKB-KW"/>
</dbReference>
<evidence type="ECO:0000313" key="3">
    <source>
        <dbReference type="Proteomes" id="UP000018291"/>
    </source>
</evidence>
<dbReference type="HOGENOM" id="CLU_045011_1_0_11"/>
<dbReference type="EMBL" id="CANL01000001">
    <property type="protein sequence ID" value="CCM62084.1"/>
    <property type="molecule type" value="Genomic_DNA"/>
</dbReference>
<dbReference type="Proteomes" id="UP000018291">
    <property type="component" value="Unassembled WGS sequence"/>
</dbReference>
<dbReference type="CDD" id="cd02603">
    <property type="entry name" value="HAD_sEH-N_like"/>
    <property type="match status" value="1"/>
</dbReference>
<dbReference type="OrthoDB" id="9795007at2"/>
<comment type="caution">
    <text evidence="2">The sequence shown here is derived from an EMBL/GenBank/DDBJ whole genome shotgun (WGS) entry which is preliminary data.</text>
</comment>
<dbReference type="InterPro" id="IPR006439">
    <property type="entry name" value="HAD-SF_hydro_IA"/>
</dbReference>
<dbReference type="STRING" id="1229780.BN381_10315"/>
<evidence type="ECO:0000256" key="1">
    <source>
        <dbReference type="ARBA" id="ARBA00022990"/>
    </source>
</evidence>
<reference evidence="2 3" key="1">
    <citation type="journal article" date="2013" name="ISME J.">
        <title>Metabolic model for the filamentous 'Candidatus Microthrix parvicella' based on genomic and metagenomic analyses.</title>
        <authorList>
            <person name="Jon McIlroy S."/>
            <person name="Kristiansen R."/>
            <person name="Albertsen M."/>
            <person name="Michael Karst S."/>
            <person name="Rossetti S."/>
            <person name="Lund Nielsen J."/>
            <person name="Tandoi V."/>
            <person name="James Seviour R."/>
            <person name="Nielsen P.H."/>
        </authorList>
    </citation>
    <scope>NUCLEOTIDE SEQUENCE [LARGE SCALE GENOMIC DNA]</scope>
    <source>
        <strain evidence="2 3">RN1</strain>
    </source>
</reference>
<dbReference type="SUPFAM" id="SSF56784">
    <property type="entry name" value="HAD-like"/>
    <property type="match status" value="1"/>
</dbReference>
<dbReference type="InterPro" id="IPR023198">
    <property type="entry name" value="PGP-like_dom2"/>
</dbReference>
<dbReference type="AlphaFoldDB" id="R4YVN0"/>
<protein>
    <submittedName>
        <fullName evidence="2">HAD-superfamily hydrolase, phosphatase</fullName>
    </submittedName>
</protein>
<dbReference type="NCBIfam" id="TIGR01509">
    <property type="entry name" value="HAD-SF-IA-v3"/>
    <property type="match status" value="1"/>
</dbReference>
<dbReference type="InterPro" id="IPR036412">
    <property type="entry name" value="HAD-like_sf"/>
</dbReference>
<dbReference type="Gene3D" id="3.40.50.1000">
    <property type="entry name" value="HAD superfamily/HAD-like"/>
    <property type="match status" value="1"/>
</dbReference>
<dbReference type="InterPro" id="IPR023214">
    <property type="entry name" value="HAD_sf"/>
</dbReference>
<dbReference type="InterPro" id="IPR011945">
    <property type="entry name" value="HAD-SF_ppase_IA/epoxid_hydro_N"/>
</dbReference>
<dbReference type="eggNOG" id="COG1011">
    <property type="taxonomic scope" value="Bacteria"/>
</dbReference>
<dbReference type="PRINTS" id="PR00413">
    <property type="entry name" value="HADHALOGNASE"/>
</dbReference>
<dbReference type="PANTHER" id="PTHR47829:SF1">
    <property type="entry name" value="HAD FAMILY PHOSPHATASE"/>
    <property type="match status" value="1"/>
</dbReference>
<keyword evidence="2" id="KW-0378">Hydrolase</keyword>